<dbReference type="InterPro" id="IPR050259">
    <property type="entry name" value="SDR"/>
</dbReference>
<evidence type="ECO:0000313" key="3">
    <source>
        <dbReference type="Proteomes" id="UP000542125"/>
    </source>
</evidence>
<dbReference type="SUPFAM" id="SSF51735">
    <property type="entry name" value="NAD(P)-binding Rossmann-fold domains"/>
    <property type="match status" value="1"/>
</dbReference>
<dbReference type="RefSeq" id="WP_179582240.1">
    <property type="nucleotide sequence ID" value="NZ_JACBYR010000001.1"/>
</dbReference>
<evidence type="ECO:0000313" key="2">
    <source>
        <dbReference type="EMBL" id="NYE80790.1"/>
    </source>
</evidence>
<reference evidence="2 3" key="1">
    <citation type="submission" date="2020-07" db="EMBL/GenBank/DDBJ databases">
        <title>Genomic Encyclopedia of Type Strains, Phase IV (KMG-V): Genome sequencing to study the core and pangenomes of soil and plant-associated prokaryotes.</title>
        <authorList>
            <person name="Whitman W."/>
        </authorList>
    </citation>
    <scope>NUCLEOTIDE SEQUENCE [LARGE SCALE GENOMIC DNA]</scope>
    <source>
        <strain evidence="2 3">SAS40</strain>
    </source>
</reference>
<dbReference type="Pfam" id="PF13561">
    <property type="entry name" value="adh_short_C2"/>
    <property type="match status" value="1"/>
</dbReference>
<keyword evidence="3" id="KW-1185">Reference proteome</keyword>
<evidence type="ECO:0000256" key="1">
    <source>
        <dbReference type="ARBA" id="ARBA00006484"/>
    </source>
</evidence>
<protein>
    <submittedName>
        <fullName evidence="2">NAD(P)-dependent dehydrogenase (Short-subunit alcohol dehydrogenase family)</fullName>
    </submittedName>
</protein>
<name>A0A7Y9LL34_9BURK</name>
<accession>A0A7Y9LL34</accession>
<proteinExistence type="inferred from homology"/>
<dbReference type="AlphaFoldDB" id="A0A7Y9LL34"/>
<dbReference type="EMBL" id="JACBYR010000001">
    <property type="protein sequence ID" value="NYE80790.1"/>
    <property type="molecule type" value="Genomic_DNA"/>
</dbReference>
<comment type="similarity">
    <text evidence="1">Belongs to the short-chain dehydrogenases/reductases (SDR) family.</text>
</comment>
<dbReference type="InterPro" id="IPR002347">
    <property type="entry name" value="SDR_fam"/>
</dbReference>
<dbReference type="Proteomes" id="UP000542125">
    <property type="component" value="Unassembled WGS sequence"/>
</dbReference>
<gene>
    <name evidence="2" type="ORF">FHW18_000061</name>
</gene>
<dbReference type="InterPro" id="IPR036291">
    <property type="entry name" value="NAD(P)-bd_dom_sf"/>
</dbReference>
<dbReference type="Gene3D" id="3.40.50.720">
    <property type="entry name" value="NAD(P)-binding Rossmann-like Domain"/>
    <property type="match status" value="1"/>
</dbReference>
<dbReference type="PRINTS" id="PR00081">
    <property type="entry name" value="GDHRDH"/>
</dbReference>
<organism evidence="2 3">
    <name type="scientific">Pigmentiphaga litoralis</name>
    <dbReference type="NCBI Taxonomy" id="516702"/>
    <lineage>
        <taxon>Bacteria</taxon>
        <taxon>Pseudomonadati</taxon>
        <taxon>Pseudomonadota</taxon>
        <taxon>Betaproteobacteria</taxon>
        <taxon>Burkholderiales</taxon>
        <taxon>Alcaligenaceae</taxon>
        <taxon>Pigmentiphaga</taxon>
    </lineage>
</organism>
<sequence>MVLSFEGIVVVVSGASKGIGYACAQAFAAAGARVVGISRSQSNLAAARTQMQADGQDMAVYAADMTDPAAAAAVVDAIERDVGPIGVLVNSAGAARRNAPAELSSDAFRQAMDAKYFSYMHLLEPVAKRMVARKKGSIVNIIGQGGRSPSIMHIAGGSANAALMLATVGYAKAYAPFGVRVNGINPGLTHTTRVDEGLAVQSRASGRPADELLAEQVAGIPMGRIAQPEEVANVAVFLASDMASYVSGAIIPMDGCESSVL</sequence>
<comment type="caution">
    <text evidence="2">The sequence shown here is derived from an EMBL/GenBank/DDBJ whole genome shotgun (WGS) entry which is preliminary data.</text>
</comment>
<dbReference type="PANTHER" id="PTHR42879">
    <property type="entry name" value="3-OXOACYL-(ACYL-CARRIER-PROTEIN) REDUCTASE"/>
    <property type="match status" value="1"/>
</dbReference>